<dbReference type="EMBL" id="CP013928">
    <property type="protein sequence ID" value="AMJ79244.1"/>
    <property type="molecule type" value="Genomic_DNA"/>
</dbReference>
<protein>
    <submittedName>
        <fullName evidence="1">Uncharacterized protein</fullName>
    </submittedName>
</protein>
<dbReference type="AlphaFoldDB" id="A0AAC8XLZ2"/>
<accession>A0AAC8XLZ2</accession>
<evidence type="ECO:0000313" key="2">
    <source>
        <dbReference type="Proteomes" id="UP000061468"/>
    </source>
</evidence>
<reference evidence="1 2" key="1">
    <citation type="submission" date="2015-12" db="EMBL/GenBank/DDBJ databases">
        <title>Intraspecies pangenome expansion in the marine bacterium Alteromonas.</title>
        <authorList>
            <person name="Lopez-Perez M."/>
            <person name="Rodriguez-Valera F."/>
        </authorList>
    </citation>
    <scope>NUCLEOTIDE SEQUENCE [LARGE SCALE GENOMIC DNA]</scope>
    <source>
        <strain evidence="1 2">UM8</strain>
    </source>
</reference>
<gene>
    <name evidence="1" type="ORF">AV942_13555</name>
</gene>
<name>A0AAC8XLZ2_9ALTE</name>
<dbReference type="Proteomes" id="UP000061468">
    <property type="component" value="Chromosome"/>
</dbReference>
<organism evidence="1 2">
    <name type="scientific">Alteromonas mediterranea</name>
    <dbReference type="NCBI Taxonomy" id="314275"/>
    <lineage>
        <taxon>Bacteria</taxon>
        <taxon>Pseudomonadati</taxon>
        <taxon>Pseudomonadota</taxon>
        <taxon>Gammaproteobacteria</taxon>
        <taxon>Alteromonadales</taxon>
        <taxon>Alteromonadaceae</taxon>
        <taxon>Alteromonas/Salinimonas group</taxon>
        <taxon>Alteromonas</taxon>
    </lineage>
</organism>
<sequence>MPVKVNPNSFFTLHRRALFKAPVIQGVVLLFTLYFSLSLLPSLAWGAEVNLPVSVFSTYPSDALQQSCQTQRQMDVETKTVTSFKPQHESIDGYVNESALFANNELCIEDAISPDAFIEQIIKSGVFTNLRPFGEGNDYELLIANVGPAPRATHDNLMPKDAKQYAEFTIQWRGIEIDSASFSASLNNDTNKIKSKRQGSQEGIANAQQQAPQTLVSKWLDYAERTGLFTSQYLFTALEASNYESALQVPSAVGEFTKLATQLYADPFSGAITRYTHPAYEDALIDVTVYPFLEQLTLDENELLPKQLEEDLKRAKSNAQIQKLTLSQVKPAARYKVNNQIFGWRLGLSATSESSPSIYATTYVFRRQDKIIKVSTTFPPDYSDNIVDKLIVKIEVPEESKMMKNVRALLLQRPQQ</sequence>
<dbReference type="RefSeq" id="WP_012518992.1">
    <property type="nucleotide sequence ID" value="NZ_CP013928.1"/>
</dbReference>
<proteinExistence type="predicted"/>
<evidence type="ECO:0000313" key="1">
    <source>
        <dbReference type="EMBL" id="AMJ79244.1"/>
    </source>
</evidence>